<protein>
    <submittedName>
        <fullName evidence="4">Putative acetyltransferase</fullName>
    </submittedName>
</protein>
<dbReference type="PANTHER" id="PTHR43420">
    <property type="entry name" value="ACETYLTRANSFERASE"/>
    <property type="match status" value="1"/>
</dbReference>
<sequence length="239" mass="26199">MTDFERLIDAAWPAPVVADVHGWRLRFADGVTKRANSVWPAAHPADTDAAIRAAEEYYLRRDERPTFHIGPGARPAALDALLERRGYAKVDPTLVLTADLDAEEPPPDAVIADVPSPEWMDAWWSVDGRYDDAEPVARRILTGTPARYAAAGDGAAVGRAVPQDDWLGVYCMAVRPEARRRGLARTVLRALLADGRARGARRAYLCVTERNAAARALYATAGFTVVARYHYRVRPPGNG</sequence>
<comment type="caution">
    <text evidence="4">The sequence shown here is derived from an EMBL/GenBank/DDBJ whole genome shotgun (WGS) entry which is preliminary data.</text>
</comment>
<dbReference type="Proteomes" id="UP000242367">
    <property type="component" value="Unassembled WGS sequence"/>
</dbReference>
<organism evidence="4 5">
    <name type="scientific">Actinomadura rubteroloni</name>
    <dbReference type="NCBI Taxonomy" id="1926885"/>
    <lineage>
        <taxon>Bacteria</taxon>
        <taxon>Bacillati</taxon>
        <taxon>Actinomycetota</taxon>
        <taxon>Actinomycetes</taxon>
        <taxon>Streptosporangiales</taxon>
        <taxon>Thermomonosporaceae</taxon>
        <taxon>Actinomadura</taxon>
    </lineage>
</organism>
<evidence type="ECO:0000256" key="1">
    <source>
        <dbReference type="ARBA" id="ARBA00022679"/>
    </source>
</evidence>
<gene>
    <name evidence="4" type="ORF">BTM25_42900</name>
</gene>
<evidence type="ECO:0000313" key="5">
    <source>
        <dbReference type="Proteomes" id="UP000242367"/>
    </source>
</evidence>
<keyword evidence="5" id="KW-1185">Reference proteome</keyword>
<dbReference type="PROSITE" id="PS51186">
    <property type="entry name" value="GNAT"/>
    <property type="match status" value="1"/>
</dbReference>
<dbReference type="AlphaFoldDB" id="A0A2P4UDL3"/>
<dbReference type="EMBL" id="MTBP01000003">
    <property type="protein sequence ID" value="POM23138.1"/>
    <property type="molecule type" value="Genomic_DNA"/>
</dbReference>
<proteinExistence type="predicted"/>
<dbReference type="InterPro" id="IPR016181">
    <property type="entry name" value="Acyl_CoA_acyltransferase"/>
</dbReference>
<feature type="domain" description="N-acetyltransferase" evidence="3">
    <location>
        <begin position="109"/>
        <end position="239"/>
    </location>
</feature>
<accession>A0A2P4UDL3</accession>
<dbReference type="Gene3D" id="3.40.630.30">
    <property type="match status" value="1"/>
</dbReference>
<dbReference type="RefSeq" id="WP_103564813.1">
    <property type="nucleotide sequence ID" value="NZ_MTBP01000003.1"/>
</dbReference>
<dbReference type="InterPro" id="IPR000182">
    <property type="entry name" value="GNAT_dom"/>
</dbReference>
<dbReference type="InterPro" id="IPR050680">
    <property type="entry name" value="YpeA/RimI_acetyltransf"/>
</dbReference>
<dbReference type="SUPFAM" id="SSF55729">
    <property type="entry name" value="Acyl-CoA N-acyltransferases (Nat)"/>
    <property type="match status" value="1"/>
</dbReference>
<evidence type="ECO:0000313" key="4">
    <source>
        <dbReference type="EMBL" id="POM23138.1"/>
    </source>
</evidence>
<dbReference type="InterPro" id="IPR056935">
    <property type="entry name" value="Rv0428c-like_C"/>
</dbReference>
<reference evidence="4 5" key="1">
    <citation type="journal article" date="2017" name="Chemistry">
        <title>Isolation, Biosynthesis and Chemical Modifications of Rubterolones A-F: Rare Tropolone Alkaloids from Actinomadura sp. 5-2.</title>
        <authorList>
            <person name="Guo H."/>
            <person name="Benndorf R."/>
            <person name="Leichnitz D."/>
            <person name="Klassen J.L."/>
            <person name="Vollmers J."/>
            <person name="Gorls H."/>
            <person name="Steinacker M."/>
            <person name="Weigel C."/>
            <person name="Dahse H.M."/>
            <person name="Kaster A.K."/>
            <person name="de Beer Z.W."/>
            <person name="Poulsen M."/>
            <person name="Beemelmanns C."/>
        </authorList>
    </citation>
    <scope>NUCLEOTIDE SEQUENCE [LARGE SCALE GENOMIC DNA]</scope>
    <source>
        <strain evidence="4 5">5-2</strain>
    </source>
</reference>
<dbReference type="CDD" id="cd04301">
    <property type="entry name" value="NAT_SF"/>
    <property type="match status" value="1"/>
</dbReference>
<keyword evidence="2" id="KW-0012">Acyltransferase</keyword>
<keyword evidence="1 4" id="KW-0808">Transferase</keyword>
<evidence type="ECO:0000256" key="2">
    <source>
        <dbReference type="ARBA" id="ARBA00023315"/>
    </source>
</evidence>
<name>A0A2P4UDL3_9ACTN</name>
<dbReference type="PANTHER" id="PTHR43420:SF12">
    <property type="entry name" value="N-ACETYLTRANSFERASE DOMAIN-CONTAINING PROTEIN"/>
    <property type="match status" value="1"/>
</dbReference>
<dbReference type="Pfam" id="PF24553">
    <property type="entry name" value="Rv0428c_C"/>
    <property type="match status" value="1"/>
</dbReference>
<evidence type="ECO:0000259" key="3">
    <source>
        <dbReference type="PROSITE" id="PS51186"/>
    </source>
</evidence>
<dbReference type="GO" id="GO:0016747">
    <property type="term" value="F:acyltransferase activity, transferring groups other than amino-acyl groups"/>
    <property type="evidence" value="ECO:0007669"/>
    <property type="project" value="InterPro"/>
</dbReference>